<feature type="region of interest" description="Disordered" evidence="7">
    <location>
        <begin position="1101"/>
        <end position="1140"/>
    </location>
</feature>
<feature type="compositionally biased region" description="Acidic residues" evidence="7">
    <location>
        <begin position="1733"/>
        <end position="1744"/>
    </location>
</feature>
<feature type="region of interest" description="Disordered" evidence="7">
    <location>
        <begin position="1272"/>
        <end position="1773"/>
    </location>
</feature>
<evidence type="ECO:0000313" key="9">
    <source>
        <dbReference type="EMBL" id="PLN82646.1"/>
    </source>
</evidence>
<dbReference type="SUPFAM" id="SSF48371">
    <property type="entry name" value="ARM repeat"/>
    <property type="match status" value="1"/>
</dbReference>
<feature type="region of interest" description="Disordered" evidence="7">
    <location>
        <begin position="1"/>
        <end position="58"/>
    </location>
</feature>
<keyword evidence="4" id="KW-0779">Telomere</keyword>
<dbReference type="InterPro" id="IPR016024">
    <property type="entry name" value="ARM-type_fold"/>
</dbReference>
<keyword evidence="6" id="KW-0131">Cell cycle</keyword>
<dbReference type="Proteomes" id="UP000235023">
    <property type="component" value="Unassembled WGS sequence"/>
</dbReference>
<sequence length="1828" mass="201067">MVEVLGPLPARPPTPPRTSRDLLDNDRAEDSPAAVQTPRDSSLHTSISTGVPSSRQSKRVNFSPWTKYIKPPMFTNSNTKLKPEVKSLPPSNECKPAKSILKATNSPVPVPSSNVENYTPESFAMLLESITQALAGDAISSRLDAYMQFFGALRAYEDLPGEKDIADKLALVTQFIQRDVTKDLDIGGPGNTNLVIQALKLSAALVWHPSISMQLPDDFKIFLVDHALNSLQEAKLPKSVLTHYMSILSTQNFNARIVTNARIVRLLTILHTLTGRVNGSAIISQRLSIYQRVLGQARSTFVSHSSLWIEHLVSGLLHHIKDIRLKAISLGFQTTISLGPNPTLSKCIRDLFDRSLDKNRKMVSEICERMSRMMSDAETGSHVPQIWSVVTLLLRTKRFSVDHWEHFKEWVLVLQKCFNCSDPTIKAQAIVGWNRFVLVVSPSETTSRSMLKMLSKPVLSQFERKKQDKNGSHPSYLALNSYYNLLYYAFRPSAAFSHIDVVWEEYIACPSLSIFGSTPSLSDRLAQILSHMLWSSQAKVWTENKVNESSKIDPEELPCVDCKWLRSRITSVLKVFENIFNSSVWVDDIEQSHIAVAWVNLSRALSYASSKEITPSPESMQAVAYVLGLLQRLWLAGPSSLNAAGDGAMDKFFERFRFLSTTMISSLGSISFTEKLLLKTADETFQAATTPTHRHPKANSTLDIPILHLLRLISDASGISEPTPSYLRLINGTLQAACNGRMSRGSRLELLRQCAEMYSNEIEFDFGIHHFARMVWASAAQLASDSLCSYPLESARERDGSVSRDYENSIKILSAGLKFTDAFQTWNQLADSLVRVVGNEKGHREIATMIVEPLAECMMNVNVRNTYLPSASLFSHSHSIPYFHEGIDSIKSTVNSAQTAYQKLLFPTHLAESVNRTLRESYDKFEPLETSGIANFIESLTSFLGSGIWVFRSAFLESLQESLALWIKDDGHKLNVASGVESRVLTACRALASAVLNILQTPPLDDTSSLQKFEGIICAGLESSHASIAKRFIDFCTSVSSSHKDLASANVSHVLQTLESRSKQFSSSTNIQLESNDSQSDMSAKSHIAYILDNVENSHSPGFRSSPVVRSEPAPASVDRPGRPQAESSHNDSMPDQLPILDGAISFEDGIGDRKQRKDVLAMIENLRSSSPAVPTPRELGFMTPPHLRNLRNAEGESETPLTPTLPPTAADSEDVFFGSSPTPSARGRTPSTRTETQLSMTTSAIDLKMDQDPPSSPPQLKDISPHREISELSQSVADTGSPTTSGNRRKKSPKRPKSRSNKKRNSTPVTNGNNSESQNQRQDVPLSSRLRSRASAGKGSENVTSQTDGSPTKMSRGSMGRYTQEEIGSPQVPTPKSNKLRAVSPSDGNDTLASQPCETAADSSWDDMDTQLASQLEQDLEGAADGVRQQKIDAPAEPSEHVPMTRKRKREVSEAATPTNRNSNKELRRSSRRASGKAPEDNDGPTQSTTSQHSTAATEGTPTPAESAPKKQRREPPGATDDKMEIEPATQEHGSSTGNTLDAGLLDASQKRRSSRLSGQAAPEIPEETPPPKRSKSPRSRNRNRRRNERRRKSASLEAAARANAAREGSSERPRSGESSQGTQGSTQESSAKLPAPQQPARESSPVKPTDTQLPAPVDTIEETQLESVQPPIERTSATPLPEPEPERPAENPSPQPQREEHPAVQTEPELPTMEAPTPAPEPAPEPREDTDMADAEPTEDAGEPNPLLPQNTPTEQSSPPPNTTTDLFTPLRRVLADMKTSSLDRPALKEMDDLLFDIRVEMHEAARRHSHTSTSTSTNKNNNQGS</sequence>
<feature type="compositionally biased region" description="Basic and acidic residues" evidence="7">
    <location>
        <begin position="1515"/>
        <end position="1527"/>
    </location>
</feature>
<comment type="subcellular location">
    <subcellularLocation>
        <location evidence="2">Chromosome</location>
        <location evidence="2">Telomere</location>
    </subcellularLocation>
    <subcellularLocation>
        <location evidence="1">Nucleus</location>
    </subcellularLocation>
</comment>
<feature type="compositionally biased region" description="Low complexity" evidence="7">
    <location>
        <begin position="1618"/>
        <end position="1632"/>
    </location>
</feature>
<feature type="compositionally biased region" description="Low complexity" evidence="7">
    <location>
        <begin position="1487"/>
        <end position="1508"/>
    </location>
</feature>
<feature type="domain" description="Telomere-associated protein Rif1 N-terminal" evidence="8">
    <location>
        <begin position="134"/>
        <end position="507"/>
    </location>
</feature>
<feature type="compositionally biased region" description="Basic residues" evidence="7">
    <location>
        <begin position="1288"/>
        <end position="1306"/>
    </location>
</feature>
<feature type="compositionally biased region" description="Low complexity" evidence="7">
    <location>
        <begin position="1327"/>
        <end position="1337"/>
    </location>
</feature>
<organism evidence="9 10">
    <name type="scientific">Aspergillus taichungensis</name>
    <dbReference type="NCBI Taxonomy" id="482145"/>
    <lineage>
        <taxon>Eukaryota</taxon>
        <taxon>Fungi</taxon>
        <taxon>Dikarya</taxon>
        <taxon>Ascomycota</taxon>
        <taxon>Pezizomycotina</taxon>
        <taxon>Eurotiomycetes</taxon>
        <taxon>Eurotiomycetidae</taxon>
        <taxon>Eurotiales</taxon>
        <taxon>Aspergillaceae</taxon>
        <taxon>Aspergillus</taxon>
        <taxon>Aspergillus subgen. Circumdati</taxon>
    </lineage>
</organism>
<feature type="compositionally biased region" description="Basic and acidic residues" evidence="7">
    <location>
        <begin position="18"/>
        <end position="30"/>
    </location>
</feature>
<evidence type="ECO:0000259" key="8">
    <source>
        <dbReference type="Pfam" id="PF12231"/>
    </source>
</evidence>
<feature type="compositionally biased region" description="Polar residues" evidence="7">
    <location>
        <begin position="1308"/>
        <end position="1323"/>
    </location>
</feature>
<feature type="compositionally biased region" description="Polar residues" evidence="7">
    <location>
        <begin position="1272"/>
        <end position="1287"/>
    </location>
</feature>
<dbReference type="InterPro" id="IPR022031">
    <property type="entry name" value="Rif1_N"/>
</dbReference>
<evidence type="ECO:0000256" key="1">
    <source>
        <dbReference type="ARBA" id="ARBA00004123"/>
    </source>
</evidence>
<feature type="compositionally biased region" description="Basic residues" evidence="7">
    <location>
        <begin position="1574"/>
        <end position="1595"/>
    </location>
</feature>
<dbReference type="Pfam" id="PF12231">
    <property type="entry name" value="Rif1_N"/>
    <property type="match status" value="1"/>
</dbReference>
<dbReference type="EMBL" id="KZ559525">
    <property type="protein sequence ID" value="PLN82646.1"/>
    <property type="molecule type" value="Genomic_DNA"/>
</dbReference>
<dbReference type="PANTHER" id="PTHR22928">
    <property type="entry name" value="TELOMERE-ASSOCIATED PROTEIN RIF1"/>
    <property type="match status" value="1"/>
</dbReference>
<evidence type="ECO:0000256" key="7">
    <source>
        <dbReference type="SAM" id="MobiDB-lite"/>
    </source>
</evidence>
<evidence type="ECO:0000256" key="2">
    <source>
        <dbReference type="ARBA" id="ARBA00004574"/>
    </source>
</evidence>
<name>A0A2J5HYU3_9EURO</name>
<feature type="compositionally biased region" description="Polar residues" evidence="7">
    <location>
        <begin position="1342"/>
        <end position="1356"/>
    </location>
</feature>
<dbReference type="OrthoDB" id="5399929at2759"/>
<accession>A0A2J5HYU3</accession>
<dbReference type="PANTHER" id="PTHR22928:SF3">
    <property type="entry name" value="TELOMERE-ASSOCIATED PROTEIN RIF1"/>
    <property type="match status" value="1"/>
</dbReference>
<keyword evidence="10" id="KW-1185">Reference proteome</keyword>
<feature type="compositionally biased region" description="Polar residues" evidence="7">
    <location>
        <begin position="38"/>
        <end position="58"/>
    </location>
</feature>
<keyword evidence="5" id="KW-0539">Nucleus</keyword>
<feature type="compositionally biased region" description="Polar residues" evidence="7">
    <location>
        <begin position="1220"/>
        <end position="1238"/>
    </location>
</feature>
<feature type="compositionally biased region" description="Low complexity" evidence="7">
    <location>
        <begin position="1708"/>
        <end position="1718"/>
    </location>
</feature>
<feature type="region of interest" description="Disordered" evidence="7">
    <location>
        <begin position="1194"/>
        <end position="1238"/>
    </location>
</feature>
<feature type="region of interest" description="Disordered" evidence="7">
    <location>
        <begin position="1808"/>
        <end position="1828"/>
    </location>
</feature>
<evidence type="ECO:0000256" key="3">
    <source>
        <dbReference type="ARBA" id="ARBA00022454"/>
    </source>
</evidence>
<evidence type="ECO:0000256" key="5">
    <source>
        <dbReference type="ARBA" id="ARBA00023242"/>
    </source>
</evidence>
<feature type="compositionally biased region" description="Polar residues" evidence="7">
    <location>
        <begin position="1750"/>
        <end position="1769"/>
    </location>
</feature>
<dbReference type="GO" id="GO:0005634">
    <property type="term" value="C:nucleus"/>
    <property type="evidence" value="ECO:0007669"/>
    <property type="project" value="UniProtKB-SubCell"/>
</dbReference>
<gene>
    <name evidence="9" type="ORF">BDW42DRAFT_192852</name>
</gene>
<evidence type="ECO:0000256" key="6">
    <source>
        <dbReference type="ARBA" id="ARBA00023306"/>
    </source>
</evidence>
<evidence type="ECO:0000313" key="10">
    <source>
        <dbReference type="Proteomes" id="UP000235023"/>
    </source>
</evidence>
<feature type="compositionally biased region" description="Low complexity" evidence="7">
    <location>
        <begin position="1814"/>
        <end position="1828"/>
    </location>
</feature>
<feature type="compositionally biased region" description="Low complexity" evidence="7">
    <location>
        <begin position="1597"/>
        <end position="1609"/>
    </location>
</feature>
<keyword evidence="3" id="KW-0158">Chromosome</keyword>
<feature type="compositionally biased region" description="Polar residues" evidence="7">
    <location>
        <begin position="1387"/>
        <end position="1398"/>
    </location>
</feature>
<proteinExistence type="predicted"/>
<dbReference type="GO" id="GO:0000723">
    <property type="term" value="P:telomere maintenance"/>
    <property type="evidence" value="ECO:0007669"/>
    <property type="project" value="TreeGrafter"/>
</dbReference>
<dbReference type="GO" id="GO:0140445">
    <property type="term" value="C:chromosome, telomeric repeat region"/>
    <property type="evidence" value="ECO:0007669"/>
    <property type="project" value="TreeGrafter"/>
</dbReference>
<evidence type="ECO:0000256" key="4">
    <source>
        <dbReference type="ARBA" id="ARBA00022895"/>
    </source>
</evidence>
<reference evidence="10" key="1">
    <citation type="submission" date="2017-12" db="EMBL/GenBank/DDBJ databases">
        <authorList>
            <consortium name="DOE Joint Genome Institute"/>
            <person name="Mondo S.J."/>
            <person name="Kjaerbolling I."/>
            <person name="Vesth T.C."/>
            <person name="Frisvad J.C."/>
            <person name="Nybo J.L."/>
            <person name="Theobald S."/>
            <person name="Kuo A."/>
            <person name="Bowyer P."/>
            <person name="Matsuda Y."/>
            <person name="Lyhne E.K."/>
            <person name="Kogle M.E."/>
            <person name="Clum A."/>
            <person name="Lipzen A."/>
            <person name="Salamov A."/>
            <person name="Ngan C.Y."/>
            <person name="Daum C."/>
            <person name="Chiniquy J."/>
            <person name="Barry K."/>
            <person name="LaButti K."/>
            <person name="Haridas S."/>
            <person name="Simmons B.A."/>
            <person name="Magnuson J.K."/>
            <person name="Mortensen U.H."/>
            <person name="Larsen T.O."/>
            <person name="Grigoriev I.V."/>
            <person name="Baker S.E."/>
            <person name="Andersen M.R."/>
            <person name="Nordberg H.P."/>
            <person name="Cantor M.N."/>
            <person name="Hua S.X."/>
        </authorList>
    </citation>
    <scope>NUCLEOTIDE SEQUENCE [LARGE SCALE GENOMIC DNA]</scope>
    <source>
        <strain evidence="10">IBT 19404</strain>
    </source>
</reference>
<protein>
    <submittedName>
        <fullName evidence="9">Rap1-interacting factor 1 N terminal-domain-containing protein</fullName>
    </submittedName>
</protein>